<dbReference type="AlphaFoldDB" id="A0A914DJZ6"/>
<dbReference type="Gene3D" id="3.40.50.410">
    <property type="entry name" value="von Willebrand factor, type A domain"/>
    <property type="match status" value="1"/>
</dbReference>
<dbReference type="PROSITE" id="PS50234">
    <property type="entry name" value="VWFA"/>
    <property type="match status" value="1"/>
</dbReference>
<dbReference type="Proteomes" id="UP000887540">
    <property type="component" value="Unplaced"/>
</dbReference>
<dbReference type="WBParaSite" id="ACRNAN_scaffold284.g32478.t1">
    <property type="protein sequence ID" value="ACRNAN_scaffold284.g32478.t1"/>
    <property type="gene ID" value="ACRNAN_scaffold284.g32478"/>
</dbReference>
<feature type="chain" id="PRO_5037180944" evidence="1">
    <location>
        <begin position="21"/>
        <end position="532"/>
    </location>
</feature>
<dbReference type="CDD" id="cd01450">
    <property type="entry name" value="vWFA_subfamily_ECM"/>
    <property type="match status" value="1"/>
</dbReference>
<dbReference type="SMART" id="SM00327">
    <property type="entry name" value="VWA"/>
    <property type="match status" value="1"/>
</dbReference>
<protein>
    <submittedName>
        <fullName evidence="4">VWFA domain-containing protein</fullName>
    </submittedName>
</protein>
<evidence type="ECO:0000256" key="1">
    <source>
        <dbReference type="SAM" id="SignalP"/>
    </source>
</evidence>
<dbReference type="SUPFAM" id="SSF53300">
    <property type="entry name" value="vWA-like"/>
    <property type="match status" value="1"/>
</dbReference>
<keyword evidence="1" id="KW-0732">Signal</keyword>
<dbReference type="Pfam" id="PF00092">
    <property type="entry name" value="VWA"/>
    <property type="match status" value="1"/>
</dbReference>
<accession>A0A914DJZ6</accession>
<feature type="signal peptide" evidence="1">
    <location>
        <begin position="1"/>
        <end position="20"/>
    </location>
</feature>
<sequence length="532" mass="58004">MQRFLLFILIWLNVALGVVAVDSTTVKQAIGTDVVRATLRRIEDTCIFPQDFLFMRRVAWQESRDGTSNLTSNWANSIGQGGIWQVDQMGLDGVKNMSTASMNITKNSLLNQLQVDINNLNRANGDLEIPINDGAVARLLVSNFAAAIPINLNAQANYWKQYYNTAAGNGTVADFLNNMQTMPKCDSSIDLMFILDSSGSIGSDVFENVRNFVTTVVGSLTLSEERNRVGIIEFSTNVYVVSPFSTNKTAIINATNQMQYLGSSTETTQALNKTADVFSTTGRDPTSGYPWVAVLITDGAPDNPNSALNAATNLKSMGVTLFVVGVGDQVPLNLQATASKPTCVYFYSLDNYNSLASAFPEILSTRNCEVAALAPTNSSIITSNVEKDQTRVIKFPVNITTGMTWKLSMASGSANIYASLTSTSPSSADYDYKAQSTTNQLGQIYISPSDLKKVYNGTSFERHSFRSDYESIDEESKNQTVFIYTAIQGVGDTNNFTLKFNSGDTLVNGISSIFLLNHWMLCVGAVLCYLNI</sequence>
<organism evidence="3 4">
    <name type="scientific">Acrobeloides nanus</name>
    <dbReference type="NCBI Taxonomy" id="290746"/>
    <lineage>
        <taxon>Eukaryota</taxon>
        <taxon>Metazoa</taxon>
        <taxon>Ecdysozoa</taxon>
        <taxon>Nematoda</taxon>
        <taxon>Chromadorea</taxon>
        <taxon>Rhabditida</taxon>
        <taxon>Tylenchina</taxon>
        <taxon>Cephalobomorpha</taxon>
        <taxon>Cephaloboidea</taxon>
        <taxon>Cephalobidae</taxon>
        <taxon>Acrobeloides</taxon>
    </lineage>
</organism>
<evidence type="ECO:0000313" key="3">
    <source>
        <dbReference type="Proteomes" id="UP000887540"/>
    </source>
</evidence>
<dbReference type="PRINTS" id="PR00453">
    <property type="entry name" value="VWFADOMAIN"/>
</dbReference>
<dbReference type="PANTHER" id="PTHR24020:SF20">
    <property type="entry name" value="PH DOMAIN-CONTAINING PROTEIN"/>
    <property type="match status" value="1"/>
</dbReference>
<reference evidence="4" key="1">
    <citation type="submission" date="2022-11" db="UniProtKB">
        <authorList>
            <consortium name="WormBaseParasite"/>
        </authorList>
    </citation>
    <scope>IDENTIFICATION</scope>
</reference>
<keyword evidence="3" id="KW-1185">Reference proteome</keyword>
<dbReference type="PANTHER" id="PTHR24020">
    <property type="entry name" value="COLLAGEN ALPHA"/>
    <property type="match status" value="1"/>
</dbReference>
<dbReference type="InterPro" id="IPR050525">
    <property type="entry name" value="ECM_Assembly_Org"/>
</dbReference>
<evidence type="ECO:0000259" key="2">
    <source>
        <dbReference type="PROSITE" id="PS50234"/>
    </source>
</evidence>
<evidence type="ECO:0000313" key="4">
    <source>
        <dbReference type="WBParaSite" id="ACRNAN_scaffold284.g32478.t1"/>
    </source>
</evidence>
<dbReference type="InterPro" id="IPR002035">
    <property type="entry name" value="VWF_A"/>
</dbReference>
<proteinExistence type="predicted"/>
<feature type="domain" description="VWFA" evidence="2">
    <location>
        <begin position="190"/>
        <end position="362"/>
    </location>
</feature>
<dbReference type="InterPro" id="IPR036465">
    <property type="entry name" value="vWFA_dom_sf"/>
</dbReference>
<name>A0A914DJZ6_9BILA</name>